<feature type="domain" description="DJ-1/PfpI" evidence="2">
    <location>
        <begin position="54"/>
        <end position="216"/>
    </location>
</feature>
<dbReference type="PANTHER" id="PTHR43130">
    <property type="entry name" value="ARAC-FAMILY TRANSCRIPTIONAL REGULATOR"/>
    <property type="match status" value="1"/>
</dbReference>
<feature type="chain" id="PRO_5030671494" evidence="1">
    <location>
        <begin position="30"/>
        <end position="277"/>
    </location>
</feature>
<gene>
    <name evidence="3" type="ORF">GVO57_10385</name>
</gene>
<proteinExistence type="predicted"/>
<dbReference type="GO" id="GO:0006355">
    <property type="term" value="P:regulation of DNA-templated transcription"/>
    <property type="evidence" value="ECO:0007669"/>
    <property type="project" value="TreeGrafter"/>
</dbReference>
<evidence type="ECO:0000256" key="1">
    <source>
        <dbReference type="SAM" id="SignalP"/>
    </source>
</evidence>
<accession>A0A7Z2S696</accession>
<protein>
    <submittedName>
        <fullName evidence="3">DJ-1/PfpI family protein</fullName>
    </submittedName>
</protein>
<dbReference type="KEGG" id="schy:GVO57_10385"/>
<dbReference type="PANTHER" id="PTHR43130:SF2">
    <property type="entry name" value="DJ-1_PFPI DOMAIN-CONTAINING PROTEIN"/>
    <property type="match status" value="1"/>
</dbReference>
<reference evidence="3 4" key="1">
    <citation type="submission" date="2020-01" db="EMBL/GenBank/DDBJ databases">
        <title>Sphingomonas sp. C33 whole genome sequece.</title>
        <authorList>
            <person name="Park C."/>
        </authorList>
    </citation>
    <scope>NUCLEOTIDE SEQUENCE [LARGE SCALE GENOMIC DNA]</scope>
    <source>
        <strain evidence="3 4">C33</strain>
    </source>
</reference>
<dbReference type="Gene3D" id="3.40.50.880">
    <property type="match status" value="1"/>
</dbReference>
<name>A0A7Z2S696_9SPHN</name>
<organism evidence="3 4">
    <name type="scientific">Sphingomonas changnyeongensis</name>
    <dbReference type="NCBI Taxonomy" id="2698679"/>
    <lineage>
        <taxon>Bacteria</taxon>
        <taxon>Pseudomonadati</taxon>
        <taxon>Pseudomonadota</taxon>
        <taxon>Alphaproteobacteria</taxon>
        <taxon>Sphingomonadales</taxon>
        <taxon>Sphingomonadaceae</taxon>
        <taxon>Sphingomonas</taxon>
    </lineage>
</organism>
<dbReference type="AlphaFoldDB" id="A0A7Z2S696"/>
<dbReference type="EMBL" id="CP047895">
    <property type="protein sequence ID" value="QHL91920.1"/>
    <property type="molecule type" value="Genomic_DNA"/>
</dbReference>
<dbReference type="Pfam" id="PF01965">
    <property type="entry name" value="DJ-1_PfpI"/>
    <property type="match status" value="1"/>
</dbReference>
<sequence length="277" mass="28543">MPGLVGGVDRRAALMTALFGALAAGSAHAQDRPADQPAGHDMAAMPPGWVKADQIAMLCYPGMTILDLIGPQYMFAALMGASVHLVGKTRAPMTSDTGVTILPTATFDECPRDLTVLFVPGGTAGTLAAMQDAETRAFVADRGGRAQYVTSVCTGALVLGAAGLLKGYRATTHWAALETLADCGATPVSERVVRDRNRITGAGVTAGLDFGLSMVAELRDPVYAQGVQLGCEYDPQPPFNAGSTRTAPADVTAIMASMYAGFPGQVRAALKAAGVAR</sequence>
<dbReference type="CDD" id="cd03139">
    <property type="entry name" value="GATase1_PfpI_2"/>
    <property type="match status" value="1"/>
</dbReference>
<dbReference type="SUPFAM" id="SSF52317">
    <property type="entry name" value="Class I glutamine amidotransferase-like"/>
    <property type="match status" value="1"/>
</dbReference>
<keyword evidence="4" id="KW-1185">Reference proteome</keyword>
<dbReference type="InterPro" id="IPR029062">
    <property type="entry name" value="Class_I_gatase-like"/>
</dbReference>
<evidence type="ECO:0000313" key="4">
    <source>
        <dbReference type="Proteomes" id="UP000464468"/>
    </source>
</evidence>
<keyword evidence="1" id="KW-0732">Signal</keyword>
<dbReference type="Proteomes" id="UP000464468">
    <property type="component" value="Chromosome"/>
</dbReference>
<evidence type="ECO:0000313" key="3">
    <source>
        <dbReference type="EMBL" id="QHL91920.1"/>
    </source>
</evidence>
<feature type="signal peptide" evidence="1">
    <location>
        <begin position="1"/>
        <end position="29"/>
    </location>
</feature>
<evidence type="ECO:0000259" key="2">
    <source>
        <dbReference type="Pfam" id="PF01965"/>
    </source>
</evidence>
<dbReference type="InterPro" id="IPR052158">
    <property type="entry name" value="INH-QAR"/>
</dbReference>
<dbReference type="InterPro" id="IPR002818">
    <property type="entry name" value="DJ-1/PfpI"/>
</dbReference>